<reference evidence="3" key="1">
    <citation type="submission" date="2012-04" db="EMBL/GenBank/DDBJ databases">
        <title>The Genome Sequence of Loa loa.</title>
        <authorList>
            <consortium name="The Broad Institute Genome Sequencing Platform"/>
            <consortium name="Broad Institute Genome Sequencing Center for Infectious Disease"/>
            <person name="Nutman T.B."/>
            <person name="Fink D.L."/>
            <person name="Russ C."/>
            <person name="Young S."/>
            <person name="Zeng Q."/>
            <person name="Gargeya S."/>
            <person name="Alvarado L."/>
            <person name="Berlin A."/>
            <person name="Chapman S.B."/>
            <person name="Chen Z."/>
            <person name="Freedman E."/>
            <person name="Gellesch M."/>
            <person name="Goldberg J."/>
            <person name="Griggs A."/>
            <person name="Gujja S."/>
            <person name="Heilman E.R."/>
            <person name="Heiman D."/>
            <person name="Howarth C."/>
            <person name="Mehta T."/>
            <person name="Neiman D."/>
            <person name="Pearson M."/>
            <person name="Roberts A."/>
            <person name="Saif S."/>
            <person name="Shea T."/>
            <person name="Shenoy N."/>
            <person name="Sisk P."/>
            <person name="Stolte C."/>
            <person name="Sykes S."/>
            <person name="White J."/>
            <person name="Yandava C."/>
            <person name="Haas B."/>
            <person name="Henn M.R."/>
            <person name="Nusbaum C."/>
            <person name="Birren B."/>
        </authorList>
    </citation>
    <scope>NUCLEOTIDE SEQUENCE [LARGE SCALE GENOMIC DNA]</scope>
</reference>
<reference evidence="4" key="2">
    <citation type="submission" date="2016-11" db="UniProtKB">
        <authorList>
            <consortium name="WormBaseParasite"/>
        </authorList>
    </citation>
    <scope>IDENTIFICATION</scope>
</reference>
<feature type="region of interest" description="Disordered" evidence="2">
    <location>
        <begin position="28"/>
        <end position="74"/>
    </location>
</feature>
<protein>
    <submittedName>
        <fullName evidence="4">Protein kinase domain-containing protein</fullName>
    </submittedName>
</protein>
<feature type="binding site" evidence="1">
    <location>
        <position position="118"/>
    </location>
    <ligand>
        <name>ATP</name>
        <dbReference type="ChEBI" id="CHEBI:30616"/>
    </ligand>
</feature>
<evidence type="ECO:0000313" key="4">
    <source>
        <dbReference type="WBParaSite" id="EN70_6076"/>
    </source>
</evidence>
<proteinExistence type="predicted"/>
<dbReference type="PROSITE" id="PS00107">
    <property type="entry name" value="PROTEIN_KINASE_ATP"/>
    <property type="match status" value="1"/>
</dbReference>
<accession>A0A1I7VTK1</accession>
<organism evidence="3 4">
    <name type="scientific">Loa loa</name>
    <name type="common">Eye worm</name>
    <name type="synonym">Filaria loa</name>
    <dbReference type="NCBI Taxonomy" id="7209"/>
    <lineage>
        <taxon>Eukaryota</taxon>
        <taxon>Metazoa</taxon>
        <taxon>Ecdysozoa</taxon>
        <taxon>Nematoda</taxon>
        <taxon>Chromadorea</taxon>
        <taxon>Rhabditida</taxon>
        <taxon>Spirurina</taxon>
        <taxon>Spiruromorpha</taxon>
        <taxon>Filarioidea</taxon>
        <taxon>Onchocercidae</taxon>
        <taxon>Loa</taxon>
    </lineage>
</organism>
<dbReference type="InterPro" id="IPR011009">
    <property type="entry name" value="Kinase-like_dom_sf"/>
</dbReference>
<evidence type="ECO:0000256" key="2">
    <source>
        <dbReference type="SAM" id="MobiDB-lite"/>
    </source>
</evidence>
<dbReference type="GO" id="GO:0005524">
    <property type="term" value="F:ATP binding"/>
    <property type="evidence" value="ECO:0007669"/>
    <property type="project" value="UniProtKB-UniRule"/>
</dbReference>
<evidence type="ECO:0000313" key="3">
    <source>
        <dbReference type="Proteomes" id="UP000095285"/>
    </source>
</evidence>
<name>A0A1I7VTK1_LOALO</name>
<keyword evidence="1" id="KW-0547">Nucleotide-binding</keyword>
<sequence>MSIKRKKFGDDWDDIDIDEEDEKHIEELEEQSMEERLQLKKIQEMEKREQERRKREKEKEKQRKSPAKRPKLPIGVLINTDRSRYEVLELLGAGGFGDVYKVRQKDGAGRDDDTFALKTETNTSGKTLNRLKVNPSIIFGDSICEDLQKRLFC</sequence>
<dbReference type="WBParaSite" id="EN70_6076">
    <property type="protein sequence ID" value="EN70_6076"/>
    <property type="gene ID" value="EN70_6076"/>
</dbReference>
<dbReference type="Proteomes" id="UP000095285">
    <property type="component" value="Unassembled WGS sequence"/>
</dbReference>
<keyword evidence="1" id="KW-0067">ATP-binding</keyword>
<keyword evidence="3" id="KW-1185">Reference proteome</keyword>
<dbReference type="AlphaFoldDB" id="A0A1I7VTK1"/>
<evidence type="ECO:0000256" key="1">
    <source>
        <dbReference type="PROSITE-ProRule" id="PRU10141"/>
    </source>
</evidence>
<dbReference type="InterPro" id="IPR017441">
    <property type="entry name" value="Protein_kinase_ATP_BS"/>
</dbReference>
<dbReference type="STRING" id="7209.A0A1I7VTK1"/>
<dbReference type="Gene3D" id="3.30.200.20">
    <property type="entry name" value="Phosphorylase Kinase, domain 1"/>
    <property type="match status" value="1"/>
</dbReference>
<feature type="compositionally biased region" description="Basic and acidic residues" evidence="2">
    <location>
        <begin position="33"/>
        <end position="63"/>
    </location>
</feature>
<dbReference type="SUPFAM" id="SSF56112">
    <property type="entry name" value="Protein kinase-like (PK-like)"/>
    <property type="match status" value="1"/>
</dbReference>